<dbReference type="PaxDb" id="411902-CLOBOL_05542"/>
<evidence type="ECO:0000313" key="2">
    <source>
        <dbReference type="EMBL" id="EDP14150.1"/>
    </source>
</evidence>
<dbReference type="RefSeq" id="WP_007037880.1">
    <property type="nucleotide sequence ID" value="NZ_DS480696.1"/>
</dbReference>
<evidence type="ECO:0000313" key="3">
    <source>
        <dbReference type="Proteomes" id="UP000005396"/>
    </source>
</evidence>
<comment type="caution">
    <text evidence="2">The sequence shown here is derived from an EMBL/GenBank/DDBJ whole genome shotgun (WGS) entry which is preliminary data.</text>
</comment>
<dbReference type="AlphaFoldDB" id="A8RZZ9"/>
<sequence>MGRVEIFLSYCWADEEIASDIEMHLAKDPEINLHRDKLDIRKWGSIKQYMQSIPKMDYMILLISDAYLKSANCMYEVLEVMRDRQYQDKIFPAVVHTGIYKPAIRASYVKHWQAEYEELKHDLEGIGIQNIGRLGEDLKRRQDISANIADFLDLVSDMNNPSISDVCTAIEEHLADKNIIRKSQRQSGAEHVSERIFESMGIFAGADNAEPTDLEINQFMSKAFHEINEIMVDLCKQLEEKYGCFQIMAEMIDSRNYYYQFYKNGRTIKSLKIFLDNSFGAWNIGFSNDSFSMVGGNHSWNGMYSAKCINGNLCLSSMMSLGGRQNGMTTEDVVKDIWKNHITPYLER</sequence>
<protein>
    <recommendedName>
        <fullName evidence="1">TIR domain-containing protein</fullName>
    </recommendedName>
</protein>
<gene>
    <name evidence="2" type="ORF">CLOBOL_05542</name>
</gene>
<name>A8RZZ9_ENTBW</name>
<dbReference type="Gene3D" id="3.40.50.10140">
    <property type="entry name" value="Toll/interleukin-1 receptor homology (TIR) domain"/>
    <property type="match status" value="1"/>
</dbReference>
<dbReference type="EMBL" id="ABCC02000041">
    <property type="protein sequence ID" value="EDP14150.1"/>
    <property type="molecule type" value="Genomic_DNA"/>
</dbReference>
<feature type="domain" description="TIR" evidence="1">
    <location>
        <begin position="6"/>
        <end position="104"/>
    </location>
</feature>
<dbReference type="Pfam" id="PF13676">
    <property type="entry name" value="TIR_2"/>
    <property type="match status" value="1"/>
</dbReference>
<dbReference type="HOGENOM" id="CLU_796200_0_0_9"/>
<proteinExistence type="predicted"/>
<reference evidence="2 3" key="2">
    <citation type="submission" date="2007-09" db="EMBL/GenBank/DDBJ databases">
        <title>Draft genome sequence of Clostridium bolteae (ATCC BAA-613).</title>
        <authorList>
            <person name="Sudarsanam P."/>
            <person name="Ley R."/>
            <person name="Guruge J."/>
            <person name="Turnbaugh P.J."/>
            <person name="Mahowald M."/>
            <person name="Liep D."/>
            <person name="Gordon J."/>
        </authorList>
    </citation>
    <scope>NUCLEOTIDE SEQUENCE [LARGE SCALE GENOMIC DNA]</scope>
    <source>
        <strain evidence="3">ATCC BAA-613 / DSM 15670 / CCUG 46953 / JCM 12243 / WAL 16351</strain>
    </source>
</reference>
<accession>A8RZZ9</accession>
<reference evidence="2 3" key="1">
    <citation type="submission" date="2007-08" db="EMBL/GenBank/DDBJ databases">
        <authorList>
            <person name="Fulton L."/>
            <person name="Clifton S."/>
            <person name="Fulton B."/>
            <person name="Xu J."/>
            <person name="Minx P."/>
            <person name="Pepin K.H."/>
            <person name="Johnson M."/>
            <person name="Thiruvilangam P."/>
            <person name="Bhonagiri V."/>
            <person name="Nash W.E."/>
            <person name="Mardis E.R."/>
            <person name="Wilson R.K."/>
        </authorList>
    </citation>
    <scope>NUCLEOTIDE SEQUENCE [LARGE SCALE GENOMIC DNA]</scope>
    <source>
        <strain evidence="3">ATCC BAA-613 / DSM 15670 / CCUG 46953 / JCM 12243 / WAL 16351</strain>
    </source>
</reference>
<dbReference type="Proteomes" id="UP000005396">
    <property type="component" value="Unassembled WGS sequence"/>
</dbReference>
<dbReference type="GeneID" id="97203652"/>
<dbReference type="InterPro" id="IPR000157">
    <property type="entry name" value="TIR_dom"/>
</dbReference>
<dbReference type="InterPro" id="IPR035897">
    <property type="entry name" value="Toll_tir_struct_dom_sf"/>
</dbReference>
<organism evidence="2 3">
    <name type="scientific">Enterocloster bolteae (strain ATCC BAA-613 / DSM 15670 / CCUG 46953 / JCM 12243 / WAL 16351)</name>
    <name type="common">Clostridium bolteae</name>
    <dbReference type="NCBI Taxonomy" id="411902"/>
    <lineage>
        <taxon>Bacteria</taxon>
        <taxon>Bacillati</taxon>
        <taxon>Bacillota</taxon>
        <taxon>Clostridia</taxon>
        <taxon>Lachnospirales</taxon>
        <taxon>Lachnospiraceae</taxon>
        <taxon>Enterocloster</taxon>
    </lineage>
</organism>
<dbReference type="eggNOG" id="COG1611">
    <property type="taxonomic scope" value="Bacteria"/>
</dbReference>
<evidence type="ECO:0000259" key="1">
    <source>
        <dbReference type="Pfam" id="PF13676"/>
    </source>
</evidence>
<dbReference type="SUPFAM" id="SSF52200">
    <property type="entry name" value="Toll/Interleukin receptor TIR domain"/>
    <property type="match status" value="1"/>
</dbReference>
<dbReference type="GO" id="GO:0007165">
    <property type="term" value="P:signal transduction"/>
    <property type="evidence" value="ECO:0007669"/>
    <property type="project" value="InterPro"/>
</dbReference>